<reference evidence="2" key="1">
    <citation type="journal article" date="2014" name="Genome Biol. Evol.">
        <title>Pangenome evidence for extensive interdomain horizontal transfer affecting lineage core and shell genes in uncultured planktonic thaumarchaeota and euryarchaeota.</title>
        <authorList>
            <person name="Deschamps P."/>
            <person name="Zivanovic Y."/>
            <person name="Moreira D."/>
            <person name="Rodriguez-Valera F."/>
            <person name="Lopez-Garcia P."/>
        </authorList>
    </citation>
    <scope>NUCLEOTIDE SEQUENCE</scope>
</reference>
<dbReference type="AlphaFoldDB" id="A0A075GFY7"/>
<feature type="transmembrane region" description="Helical" evidence="1">
    <location>
        <begin position="108"/>
        <end position="132"/>
    </location>
</feature>
<organism evidence="2">
    <name type="scientific">uncultured marine group II/III euryarchaeote KM3_135_H05</name>
    <dbReference type="NCBI Taxonomy" id="1457866"/>
    <lineage>
        <taxon>Archaea</taxon>
        <taxon>Methanobacteriati</taxon>
        <taxon>Methanobacteriota</taxon>
        <taxon>environmental samples</taxon>
    </lineage>
</organism>
<feature type="transmembrane region" description="Helical" evidence="1">
    <location>
        <begin position="261"/>
        <end position="280"/>
    </location>
</feature>
<feature type="transmembrane region" description="Helical" evidence="1">
    <location>
        <begin position="61"/>
        <end position="87"/>
    </location>
</feature>
<feature type="transmembrane region" description="Helical" evidence="1">
    <location>
        <begin position="152"/>
        <end position="177"/>
    </location>
</feature>
<feature type="transmembrane region" description="Helical" evidence="1">
    <location>
        <begin position="197"/>
        <end position="215"/>
    </location>
</feature>
<keyword evidence="1" id="KW-1133">Transmembrane helix</keyword>
<proteinExistence type="predicted"/>
<feature type="transmembrane region" description="Helical" evidence="1">
    <location>
        <begin position="21"/>
        <end position="41"/>
    </location>
</feature>
<feature type="transmembrane region" description="Helical" evidence="1">
    <location>
        <begin position="221"/>
        <end position="249"/>
    </location>
</feature>
<dbReference type="GO" id="GO:0016020">
    <property type="term" value="C:membrane"/>
    <property type="evidence" value="ECO:0007669"/>
    <property type="project" value="TreeGrafter"/>
</dbReference>
<evidence type="ECO:0000256" key="1">
    <source>
        <dbReference type="SAM" id="Phobius"/>
    </source>
</evidence>
<evidence type="ECO:0000313" key="2">
    <source>
        <dbReference type="EMBL" id="AIF00563.1"/>
    </source>
</evidence>
<feature type="transmembrane region" description="Helical" evidence="1">
    <location>
        <begin position="286"/>
        <end position="303"/>
    </location>
</feature>
<accession>A0A075GFY7</accession>
<name>A0A075GFY7_9EURY</name>
<keyword evidence="1" id="KW-0472">Membrane</keyword>
<sequence length="311" mass="33812">MKVSALFALLMRRLREYGERDRHIETGGLVLLGFLCLLYYVLTSDALNASHTSQQISSSAYFPDILVALFRSAAALLSFCTLAAICLDKEGGTSLPVFYESRKRGEANMLGVHRLVPFTVWSFIAFGVYFALAALSSWVHVLGGEVTGLLLAAIPVMFAVACGTALLVSVVVTHYLIPSNFSKGFDVNHYFKWYELVMHNCNVIILGVELVMMGVDINPSMVVFPILFGMAYIGFANAYAVFGGGVYLYDFLDPRLSGGPIIHVMLLLAIAGFFGVAVALDALVDWNILAGAVAVGVAVYSIVKFRQPSEH</sequence>
<dbReference type="PANTHER" id="PTHR12242">
    <property type="entry name" value="OS02G0130600 PROTEIN-RELATED"/>
    <property type="match status" value="1"/>
</dbReference>
<dbReference type="EMBL" id="KF900595">
    <property type="protein sequence ID" value="AIF00563.1"/>
    <property type="molecule type" value="Genomic_DNA"/>
</dbReference>
<keyword evidence="1" id="KW-0812">Transmembrane</keyword>
<protein>
    <submittedName>
        <fullName evidence="2">Uncharacterized protein</fullName>
    </submittedName>
</protein>